<dbReference type="Proteomes" id="UP001515480">
    <property type="component" value="Unassembled WGS sequence"/>
</dbReference>
<gene>
    <name evidence="3" type="ORF">AB1Y20_013523</name>
</gene>
<feature type="transmembrane region" description="Helical" evidence="1">
    <location>
        <begin position="293"/>
        <end position="313"/>
    </location>
</feature>
<keyword evidence="1" id="KW-0472">Membrane</keyword>
<dbReference type="EMBL" id="JBGBPQ010000026">
    <property type="protein sequence ID" value="KAL1499006.1"/>
    <property type="molecule type" value="Genomic_DNA"/>
</dbReference>
<comment type="caution">
    <text evidence="3">The sequence shown here is derived from an EMBL/GenBank/DDBJ whole genome shotgun (WGS) entry which is preliminary data.</text>
</comment>
<feature type="transmembrane region" description="Helical" evidence="1">
    <location>
        <begin position="258"/>
        <end position="281"/>
    </location>
</feature>
<protein>
    <recommendedName>
        <fullName evidence="2">PH domain-containing protein</fullName>
    </recommendedName>
</protein>
<name>A0AB34II38_PRYPA</name>
<feature type="transmembrane region" description="Helical" evidence="1">
    <location>
        <begin position="235"/>
        <end position="251"/>
    </location>
</feature>
<dbReference type="InterPro" id="IPR001849">
    <property type="entry name" value="PH_domain"/>
</dbReference>
<dbReference type="PROSITE" id="PS50003">
    <property type="entry name" value="PH_DOMAIN"/>
    <property type="match status" value="1"/>
</dbReference>
<evidence type="ECO:0000256" key="1">
    <source>
        <dbReference type="SAM" id="Phobius"/>
    </source>
</evidence>
<evidence type="ECO:0000259" key="2">
    <source>
        <dbReference type="PROSITE" id="PS50003"/>
    </source>
</evidence>
<dbReference type="AlphaFoldDB" id="A0AB34II38"/>
<dbReference type="InterPro" id="IPR011993">
    <property type="entry name" value="PH-like_dom_sf"/>
</dbReference>
<proteinExistence type="predicted"/>
<accession>A0AB34II38</accession>
<evidence type="ECO:0000313" key="4">
    <source>
        <dbReference type="Proteomes" id="UP001515480"/>
    </source>
</evidence>
<feature type="domain" description="PH" evidence="2">
    <location>
        <begin position="5"/>
        <end position="127"/>
    </location>
</feature>
<sequence>MSGYAAVIHGRLEKRSLGKSVGTRALFSSTGVISWKERYIVVFPTEIRWYEKADIDAKGNATISSKRCGYLTLGADSVLNKNCDYETGKYWTFSIQQDPLSPLKLIMKARSDAERLEWTSALQRVLDNLVQAEGGDAAVKAPAAAPPAKSSLLTEKIVAPAKRLSTAAAESFAPRRTSIVVAAGVDDTFNTPMPRASKQEQRQLLTKIRLVCAFVFVFQLADVILHLQFGVFHKLSTLVMAAYSVLMAFGIKSSFVQSFGLSLISSVFFFAYLIFMGLFVFSFSVHQLDQTELTIAVLAVLNCFFIFYLTSLASKWMGFMPKQDLDLV</sequence>
<dbReference type="SMART" id="SM00233">
    <property type="entry name" value="PH"/>
    <property type="match status" value="1"/>
</dbReference>
<dbReference type="Gene3D" id="2.30.29.30">
    <property type="entry name" value="Pleckstrin-homology domain (PH domain)/Phosphotyrosine-binding domain (PTB)"/>
    <property type="match status" value="1"/>
</dbReference>
<feature type="transmembrane region" description="Helical" evidence="1">
    <location>
        <begin position="208"/>
        <end position="229"/>
    </location>
</feature>
<evidence type="ECO:0000313" key="3">
    <source>
        <dbReference type="EMBL" id="KAL1499006.1"/>
    </source>
</evidence>
<keyword evidence="1" id="KW-1133">Transmembrane helix</keyword>
<dbReference type="SUPFAM" id="SSF50729">
    <property type="entry name" value="PH domain-like"/>
    <property type="match status" value="1"/>
</dbReference>
<organism evidence="3 4">
    <name type="scientific">Prymnesium parvum</name>
    <name type="common">Toxic golden alga</name>
    <dbReference type="NCBI Taxonomy" id="97485"/>
    <lineage>
        <taxon>Eukaryota</taxon>
        <taxon>Haptista</taxon>
        <taxon>Haptophyta</taxon>
        <taxon>Prymnesiophyceae</taxon>
        <taxon>Prymnesiales</taxon>
        <taxon>Prymnesiaceae</taxon>
        <taxon>Prymnesium</taxon>
    </lineage>
</organism>
<reference evidence="3 4" key="1">
    <citation type="journal article" date="2024" name="Science">
        <title>Giant polyketide synthase enzymes in the biosynthesis of giant marine polyether toxins.</title>
        <authorList>
            <person name="Fallon T.R."/>
            <person name="Shende V.V."/>
            <person name="Wierzbicki I.H."/>
            <person name="Pendleton A.L."/>
            <person name="Watervoot N.F."/>
            <person name="Auber R.P."/>
            <person name="Gonzalez D.J."/>
            <person name="Wisecaver J.H."/>
            <person name="Moore B.S."/>
        </authorList>
    </citation>
    <scope>NUCLEOTIDE SEQUENCE [LARGE SCALE GENOMIC DNA]</scope>
    <source>
        <strain evidence="3 4">12B1</strain>
    </source>
</reference>
<dbReference type="Pfam" id="PF00169">
    <property type="entry name" value="PH"/>
    <property type="match status" value="1"/>
</dbReference>
<keyword evidence="4" id="KW-1185">Reference proteome</keyword>
<keyword evidence="1" id="KW-0812">Transmembrane</keyword>